<sequence>MSISLIQPSFSGGEISPSLHGRVDLSRYQNSLRKCRNFIVRQSGGVENRPGTQFIGNAKYNDKKCRLIPFQFSTIQTYALEFGHGYMRVFKDGAQVLFSYGPTVGQVFELEMPYQEADLFDLKFTQSADVMTIVHPNYEPRELQRYAHDDWRLASVVTTNGPFEDINVDKAIKVYSSGTTGTVTLTASANIFGAEQVGKLFYLEQLAIDSVPIWEVAKTTAVNDVRRAGSYYYRANTAGTTGTLRPSHDEGMSWDGWGGATGIQWEYLHSGFGIVRITSVAAGGLTAVGAVVSYIPSNAVGAGNASYKWAHYAWNSVSGYPGTVVYYQQRLFFAASTKYPQTIWGSRVGDYKDFGKNNPLQDDDRIIYTYAGRQVNQIRHLIDVGSLIALTSGGEYQITGDQNKTLTPSSFTFSSQGSNGSSNLPPIAVSNIALFIQEKGSIIRDLAYSFDVDGYSGSDLTILANHLFNGYKIVDWSFSIVPYSVAWCIRNDGKLLCLTYLREQQIFGWAPQESPGDAFESTCSISEGAEDAAYFVLRRVVNGQSVRYIERLSSRIIENINNAFFVDSGLTYDGRNTDTGRLIILSGGSGDWEYTTELTLSINGSSYFTSSYIGAVIQLPYTENDESKTLRLTILSITNGNSVTVQASRNVTETLRNTPTSAWSVARVKFGGLEHLEGRTVSILSDGNVEPIAVVTDGSVSIGNAGSVVHIGLPITSEFETLDVNIAGQETLLDKNKLITSASLLVETSRGIFAGTDKDRLYEYPQREFEFYDNSVASKTGMIEVKLDSNWGKNGRVYVRQSDPLPLSVLAIIPKVTVGG</sequence>
<dbReference type="Proteomes" id="UP000712947">
    <property type="component" value="Unassembled WGS sequence"/>
</dbReference>
<reference evidence="1" key="1">
    <citation type="submission" date="2020-03" db="EMBL/GenBank/DDBJ databases">
        <authorList>
            <person name="Kislichkina A."/>
            <person name="Dentovskaya S."/>
            <person name="Shaikhutdinov R."/>
            <person name="Ivanov S."/>
            <person name="Sizova A."/>
            <person name="Solomentsev V."/>
            <person name="Bogun A."/>
        </authorList>
    </citation>
    <scope>NUCLEOTIDE SEQUENCE</scope>
    <source>
        <strain evidence="1">SCPM-O-B-7610</strain>
    </source>
</reference>
<gene>
    <name evidence="1" type="ORF">HB991_13570</name>
</gene>
<comment type="caution">
    <text evidence="1">The sequence shown here is derived from an EMBL/GenBank/DDBJ whole genome shotgun (WGS) entry which is preliminary data.</text>
</comment>
<evidence type="ECO:0000313" key="1">
    <source>
        <dbReference type="EMBL" id="NIL23533.1"/>
    </source>
</evidence>
<evidence type="ECO:0008006" key="3">
    <source>
        <dbReference type="Google" id="ProtNLM"/>
    </source>
</evidence>
<dbReference type="EMBL" id="JAASAI010000014">
    <property type="protein sequence ID" value="NIL23533.1"/>
    <property type="molecule type" value="Genomic_DNA"/>
</dbReference>
<accession>A0AA44I0C6</accession>
<name>A0AA44I0C6_YERMO</name>
<evidence type="ECO:0000313" key="2">
    <source>
        <dbReference type="Proteomes" id="UP000712947"/>
    </source>
</evidence>
<protein>
    <recommendedName>
        <fullName evidence="3">Phage protein</fullName>
    </recommendedName>
</protein>
<dbReference type="RefSeq" id="WP_167311754.1">
    <property type="nucleotide sequence ID" value="NZ_CAWPGR010000006.1"/>
</dbReference>
<organism evidence="1 2">
    <name type="scientific">Yersinia mollaretii</name>
    <dbReference type="NCBI Taxonomy" id="33060"/>
    <lineage>
        <taxon>Bacteria</taxon>
        <taxon>Pseudomonadati</taxon>
        <taxon>Pseudomonadota</taxon>
        <taxon>Gammaproteobacteria</taxon>
        <taxon>Enterobacterales</taxon>
        <taxon>Yersiniaceae</taxon>
        <taxon>Yersinia</taxon>
    </lineage>
</organism>
<dbReference type="AlphaFoldDB" id="A0AA44I0C6"/>
<proteinExistence type="predicted"/>